<evidence type="ECO:0000256" key="1">
    <source>
        <dbReference type="ARBA" id="ARBA00004123"/>
    </source>
</evidence>
<accession>A0ABR4JN66</accession>
<dbReference type="InterPro" id="IPR036864">
    <property type="entry name" value="Zn2-C6_fun-type_DNA-bd_sf"/>
</dbReference>
<dbReference type="PANTHER" id="PTHR46910">
    <property type="entry name" value="TRANSCRIPTION FACTOR PDR1"/>
    <property type="match status" value="1"/>
</dbReference>
<name>A0ABR4JN66_9EURO</name>
<dbReference type="EMBL" id="JBFXLU010000120">
    <property type="protein sequence ID" value="KAL2840522.1"/>
    <property type="molecule type" value="Genomic_DNA"/>
</dbReference>
<evidence type="ECO:0000256" key="3">
    <source>
        <dbReference type="ARBA" id="ARBA00023125"/>
    </source>
</evidence>
<dbReference type="Proteomes" id="UP001610446">
    <property type="component" value="Unassembled WGS sequence"/>
</dbReference>
<keyword evidence="3" id="KW-0238">DNA-binding</keyword>
<sequence length="689" mass="77778">MEPYSINSFRMKLSCSRCRERKLKCDRGEPECQRCQASSVQCRYPERRKPRGARQKTEIDRLGHRLEALEEHMASHKSPTWIYRLVSGAKDNIEDLTSKGQLISDPPSPWAQSTVNNAITRLDTALIRLAAPNARPETSSTEATKVSLSASEISRYLETFINCIVTYLSICDSFKAIIDWDFLRAMPHIIDSPHAEISPAMLIIYYNAIYLAQSMGSDSEVRLATRTYYKCLQLVPTWLEAAEGSPVDLFAANLTAWAAVNSFDYHLAWQFHRESCRFGAMLGVHDVDSPSSGAQLKETDKANYRQLHWTLVETDFLFRLWYDKPSALKCSPTQVTFPSQFPPQKEQPNPARCIMAIVWARVLYILSEFFEITETLTGEVPSEVQEKIDISCKHVEELIDDWDLLSIARSPKTRPMEAWIYADSAIAFYSFIIFMRRRLYSSDQVTDPQAIKASRAVIQVILEWANKDISLSHQGLQGFHTHLVTFYPFCAFFTLYYHILSTSNPSSGYQEDICLLEAAVNTMKKRATVRTDFVPLVDAMSALNDISRAVHCTRDPLLGVGITVCHSTSFAHQIRQNPSAPDQQQISEAEPLSTSPPFAPFESLQNLSSDFSLQAADAVGDPFGIPFQLQNQVALDVGPSEMDLNSTNADSIRTISQPVDVVRAIENELIWRNWHESWWNLQGPSGATG</sequence>
<dbReference type="CDD" id="cd00067">
    <property type="entry name" value="GAL4"/>
    <property type="match status" value="1"/>
</dbReference>
<evidence type="ECO:0000256" key="4">
    <source>
        <dbReference type="ARBA" id="ARBA00023163"/>
    </source>
</evidence>
<dbReference type="PANTHER" id="PTHR46910:SF37">
    <property type="entry name" value="ZN(II)2CYS6 TRANSCRIPTION FACTOR (EUROFUNG)"/>
    <property type="match status" value="1"/>
</dbReference>
<evidence type="ECO:0000256" key="2">
    <source>
        <dbReference type="ARBA" id="ARBA00023015"/>
    </source>
</evidence>
<dbReference type="InterPro" id="IPR001138">
    <property type="entry name" value="Zn2Cys6_DnaBD"/>
</dbReference>
<dbReference type="Pfam" id="PF00172">
    <property type="entry name" value="Zn_clus"/>
    <property type="match status" value="1"/>
</dbReference>
<keyword evidence="9" id="KW-1185">Reference proteome</keyword>
<organism evidence="8 9">
    <name type="scientific">Aspergillus pseudoustus</name>
    <dbReference type="NCBI Taxonomy" id="1810923"/>
    <lineage>
        <taxon>Eukaryota</taxon>
        <taxon>Fungi</taxon>
        <taxon>Dikarya</taxon>
        <taxon>Ascomycota</taxon>
        <taxon>Pezizomycotina</taxon>
        <taxon>Eurotiomycetes</taxon>
        <taxon>Eurotiomycetidae</taxon>
        <taxon>Eurotiales</taxon>
        <taxon>Aspergillaceae</taxon>
        <taxon>Aspergillus</taxon>
        <taxon>Aspergillus subgen. Nidulantes</taxon>
    </lineage>
</organism>
<protein>
    <recommendedName>
        <fullName evidence="7">Zn(2)-C6 fungal-type domain-containing protein</fullName>
    </recommendedName>
</protein>
<dbReference type="PROSITE" id="PS00463">
    <property type="entry name" value="ZN2_CY6_FUNGAL_1"/>
    <property type="match status" value="1"/>
</dbReference>
<dbReference type="InterPro" id="IPR050987">
    <property type="entry name" value="AtrR-like"/>
</dbReference>
<evidence type="ECO:0000313" key="8">
    <source>
        <dbReference type="EMBL" id="KAL2840522.1"/>
    </source>
</evidence>
<evidence type="ECO:0000313" key="9">
    <source>
        <dbReference type="Proteomes" id="UP001610446"/>
    </source>
</evidence>
<dbReference type="SMART" id="SM00066">
    <property type="entry name" value="GAL4"/>
    <property type="match status" value="1"/>
</dbReference>
<keyword evidence="5" id="KW-0539">Nucleus</keyword>
<dbReference type="PROSITE" id="PS50048">
    <property type="entry name" value="ZN2_CY6_FUNGAL_2"/>
    <property type="match status" value="1"/>
</dbReference>
<evidence type="ECO:0000256" key="5">
    <source>
        <dbReference type="ARBA" id="ARBA00023242"/>
    </source>
</evidence>
<proteinExistence type="predicted"/>
<dbReference type="CDD" id="cd12148">
    <property type="entry name" value="fungal_TF_MHR"/>
    <property type="match status" value="1"/>
</dbReference>
<evidence type="ECO:0000259" key="7">
    <source>
        <dbReference type="PROSITE" id="PS50048"/>
    </source>
</evidence>
<gene>
    <name evidence="8" type="ORF">BJY01DRAFT_236726</name>
</gene>
<comment type="subcellular location">
    <subcellularLocation>
        <location evidence="1">Nucleus</location>
    </subcellularLocation>
</comment>
<comment type="caution">
    <text evidence="8">The sequence shown here is derived from an EMBL/GenBank/DDBJ whole genome shotgun (WGS) entry which is preliminary data.</text>
</comment>
<reference evidence="8 9" key="1">
    <citation type="submission" date="2024-07" db="EMBL/GenBank/DDBJ databases">
        <title>Section-level genome sequencing and comparative genomics of Aspergillus sections Usti and Cavernicolus.</title>
        <authorList>
            <consortium name="Lawrence Berkeley National Laboratory"/>
            <person name="Nybo J.L."/>
            <person name="Vesth T.C."/>
            <person name="Theobald S."/>
            <person name="Frisvad J.C."/>
            <person name="Larsen T.O."/>
            <person name="Kjaerboelling I."/>
            <person name="Rothschild-Mancinelli K."/>
            <person name="Lyhne E.K."/>
            <person name="Kogle M.E."/>
            <person name="Barry K."/>
            <person name="Clum A."/>
            <person name="Na H."/>
            <person name="Ledsgaard L."/>
            <person name="Lin J."/>
            <person name="Lipzen A."/>
            <person name="Kuo A."/>
            <person name="Riley R."/>
            <person name="Mondo S."/>
            <person name="Labutti K."/>
            <person name="Haridas S."/>
            <person name="Pangalinan J."/>
            <person name="Salamov A.A."/>
            <person name="Simmons B.A."/>
            <person name="Magnuson J.K."/>
            <person name="Chen J."/>
            <person name="Drula E."/>
            <person name="Henrissat B."/>
            <person name="Wiebenga A."/>
            <person name="Lubbers R.J."/>
            <person name="Gomes A.C."/>
            <person name="Makela M.R."/>
            <person name="Stajich J."/>
            <person name="Grigoriev I.V."/>
            <person name="Mortensen U.H."/>
            <person name="De Vries R.P."/>
            <person name="Baker S.E."/>
            <person name="Andersen M.R."/>
        </authorList>
    </citation>
    <scope>NUCLEOTIDE SEQUENCE [LARGE SCALE GENOMIC DNA]</scope>
    <source>
        <strain evidence="8 9">CBS 123904</strain>
    </source>
</reference>
<feature type="region of interest" description="Disordered" evidence="6">
    <location>
        <begin position="576"/>
        <end position="595"/>
    </location>
</feature>
<dbReference type="SUPFAM" id="SSF57701">
    <property type="entry name" value="Zn2/Cys6 DNA-binding domain"/>
    <property type="match status" value="1"/>
</dbReference>
<feature type="domain" description="Zn(2)-C6 fungal-type" evidence="7">
    <location>
        <begin position="14"/>
        <end position="44"/>
    </location>
</feature>
<keyword evidence="4" id="KW-0804">Transcription</keyword>
<dbReference type="Gene3D" id="4.10.240.10">
    <property type="entry name" value="Zn(2)-C6 fungal-type DNA-binding domain"/>
    <property type="match status" value="1"/>
</dbReference>
<keyword evidence="2" id="KW-0805">Transcription regulation</keyword>
<evidence type="ECO:0000256" key="6">
    <source>
        <dbReference type="SAM" id="MobiDB-lite"/>
    </source>
</evidence>